<gene>
    <name evidence="2" type="ORF">SDC9_203056</name>
</gene>
<evidence type="ECO:0000313" key="2">
    <source>
        <dbReference type="EMBL" id="MPN55374.1"/>
    </source>
</evidence>
<accession>A0A645J4F8</accession>
<reference evidence="2" key="1">
    <citation type="submission" date="2019-08" db="EMBL/GenBank/DDBJ databases">
        <authorList>
            <person name="Kucharzyk K."/>
            <person name="Murdoch R.W."/>
            <person name="Higgins S."/>
            <person name="Loffler F."/>
        </authorList>
    </citation>
    <scope>NUCLEOTIDE SEQUENCE</scope>
</reference>
<protein>
    <submittedName>
        <fullName evidence="2">Uncharacterized protein</fullName>
    </submittedName>
</protein>
<comment type="caution">
    <text evidence="2">The sequence shown here is derived from an EMBL/GenBank/DDBJ whole genome shotgun (WGS) entry which is preliminary data.</text>
</comment>
<dbReference type="AlphaFoldDB" id="A0A645J4F8"/>
<sequence length="98" mass="11210">MVVAHQLRLHDPPVIELHTRRRGRVDHVRGSHHQVRSDGETGPHRRALIARGGAHRQDRGTGLSQHAIPGQDRLSSRGDHGGRSRYWRSRLTRQTDRN</sequence>
<proteinExistence type="predicted"/>
<feature type="compositionally biased region" description="Basic and acidic residues" evidence="1">
    <location>
        <begin position="25"/>
        <end position="43"/>
    </location>
</feature>
<feature type="region of interest" description="Disordered" evidence="1">
    <location>
        <begin position="20"/>
        <end position="98"/>
    </location>
</feature>
<organism evidence="2">
    <name type="scientific">bioreactor metagenome</name>
    <dbReference type="NCBI Taxonomy" id="1076179"/>
    <lineage>
        <taxon>unclassified sequences</taxon>
        <taxon>metagenomes</taxon>
        <taxon>ecological metagenomes</taxon>
    </lineage>
</organism>
<dbReference type="EMBL" id="VSSQ01124529">
    <property type="protein sequence ID" value="MPN55374.1"/>
    <property type="molecule type" value="Genomic_DNA"/>
</dbReference>
<evidence type="ECO:0000256" key="1">
    <source>
        <dbReference type="SAM" id="MobiDB-lite"/>
    </source>
</evidence>
<name>A0A645J4F8_9ZZZZ</name>